<evidence type="ECO:0000256" key="1">
    <source>
        <dbReference type="ARBA" id="ARBA00005582"/>
    </source>
</evidence>
<dbReference type="SUPFAM" id="SSF55811">
    <property type="entry name" value="Nudix"/>
    <property type="match status" value="1"/>
</dbReference>
<accession>A0ABS7L9Z1</accession>
<dbReference type="EMBL" id="VIRV01000018">
    <property type="protein sequence ID" value="MBY0759557.1"/>
    <property type="molecule type" value="Genomic_DNA"/>
</dbReference>
<reference evidence="4 5" key="1">
    <citation type="journal article" date="2020" name="New Microbes New Infect">
        <title>Sellimonas caecigallum sp. nov., description and genome sequence of a new member of the Sellimonas genus isolated from the cecum of feral chicken.</title>
        <authorList>
            <person name="Wongkuna S."/>
            <person name="Ghimire S."/>
            <person name="Antony L."/>
            <person name="Chankhamhaengdecha S."/>
            <person name="Janvilisri T."/>
            <person name="Scaria J."/>
        </authorList>
    </citation>
    <scope>NUCLEOTIDE SEQUENCE [LARGE SCALE GENOMIC DNA]</scope>
    <source>
        <strain evidence="4 5">SW451</strain>
    </source>
</reference>
<keyword evidence="5" id="KW-1185">Reference proteome</keyword>
<evidence type="ECO:0000256" key="2">
    <source>
        <dbReference type="ARBA" id="ARBA00022801"/>
    </source>
</evidence>
<dbReference type="PRINTS" id="PR00502">
    <property type="entry name" value="NUDIXFAMILY"/>
</dbReference>
<dbReference type="PANTHER" id="PTHR43736">
    <property type="entry name" value="ADP-RIBOSE PYROPHOSPHATASE"/>
    <property type="match status" value="1"/>
</dbReference>
<evidence type="ECO:0000313" key="5">
    <source>
        <dbReference type="Proteomes" id="UP000779049"/>
    </source>
</evidence>
<evidence type="ECO:0000313" key="4">
    <source>
        <dbReference type="EMBL" id="MBY0759557.1"/>
    </source>
</evidence>
<dbReference type="Gene3D" id="3.90.79.10">
    <property type="entry name" value="Nucleoside Triphosphate Pyrophosphohydrolase"/>
    <property type="match status" value="1"/>
</dbReference>
<organism evidence="4 5">
    <name type="scientific">Sellimonas caecigallum</name>
    <dbReference type="NCBI Taxonomy" id="2592333"/>
    <lineage>
        <taxon>Bacteria</taxon>
        <taxon>Bacillati</taxon>
        <taxon>Bacillota</taxon>
        <taxon>Clostridia</taxon>
        <taxon>Lachnospirales</taxon>
        <taxon>Lachnospiraceae</taxon>
        <taxon>Sellimonas</taxon>
    </lineage>
</organism>
<proteinExistence type="inferred from homology"/>
<dbReference type="Pfam" id="PF00293">
    <property type="entry name" value="NUDIX"/>
    <property type="match status" value="1"/>
</dbReference>
<name>A0ABS7L9Z1_9FIRM</name>
<dbReference type="CDD" id="cd18875">
    <property type="entry name" value="NUDIX_Hydrolase"/>
    <property type="match status" value="1"/>
</dbReference>
<comment type="caution">
    <text evidence="4">The sequence shown here is derived from an EMBL/GenBank/DDBJ whole genome shotgun (WGS) entry which is preliminary data.</text>
</comment>
<protein>
    <submittedName>
        <fullName evidence="4">NUDIX domain-containing protein</fullName>
    </submittedName>
</protein>
<dbReference type="Proteomes" id="UP000779049">
    <property type="component" value="Unassembled WGS sequence"/>
</dbReference>
<dbReference type="InterPro" id="IPR015797">
    <property type="entry name" value="NUDIX_hydrolase-like_dom_sf"/>
</dbReference>
<dbReference type="PANTHER" id="PTHR43736:SF1">
    <property type="entry name" value="DIHYDRONEOPTERIN TRIPHOSPHATE DIPHOSPHATASE"/>
    <property type="match status" value="1"/>
</dbReference>
<sequence>MRRLPYKNDPKTENRTELVRFMNMCMVENGRGDVLALDKVDDSYSGTTFPGGHVERGESFHDSMIREVWEETGLSIKNPVLCGVYHWTKEGIHNVVFLYKADEYTGTLQSSDEGEVYWISKEEFRKKELAIGMERVLEIIESGDKRECFMYPKEEGYVGALY</sequence>
<feature type="domain" description="Nudix hydrolase" evidence="3">
    <location>
        <begin position="18"/>
        <end position="141"/>
    </location>
</feature>
<dbReference type="InterPro" id="IPR000086">
    <property type="entry name" value="NUDIX_hydrolase_dom"/>
</dbReference>
<evidence type="ECO:0000259" key="3">
    <source>
        <dbReference type="PROSITE" id="PS51462"/>
    </source>
</evidence>
<dbReference type="InterPro" id="IPR020476">
    <property type="entry name" value="Nudix_hydrolase"/>
</dbReference>
<dbReference type="PROSITE" id="PS51462">
    <property type="entry name" value="NUDIX"/>
    <property type="match status" value="1"/>
</dbReference>
<comment type="similarity">
    <text evidence="1">Belongs to the Nudix hydrolase family.</text>
</comment>
<keyword evidence="2" id="KW-0378">Hydrolase</keyword>
<gene>
    <name evidence="4" type="ORF">FLB61_10755</name>
</gene>